<dbReference type="PANTHER" id="PTHR22911:SF6">
    <property type="entry name" value="SOLUTE CARRIER FAMILY 35 MEMBER G1"/>
    <property type="match status" value="1"/>
</dbReference>
<sequence>MGILKTQRIGLHGIRSLFHVTSILLFFYGVSVTPLAKAMSISFSAPLFASVLAIVLLGEVLRVKRLLALLMGFVGVLVVLRPGFLEINIGLLAILGAAVAWGSAMIAIKKLSRTETSLTTTIYSTIFISPVTLIVALTVWQTPDWQEFVWLALVGALGSLGRLALAEAMKEGDVVVVLPADFTKLIWAAIFGYFFFAEIPDWGTWLGGAVIFLSVSYIAYQEHQDRKNGRLKFERQLGGPE</sequence>
<evidence type="ECO:0000259" key="6">
    <source>
        <dbReference type="Pfam" id="PF00892"/>
    </source>
</evidence>
<feature type="transmembrane region" description="Helical" evidence="5">
    <location>
        <begin position="90"/>
        <end position="108"/>
    </location>
</feature>
<comment type="subcellular location">
    <subcellularLocation>
        <location evidence="1">Membrane</location>
        <topology evidence="1">Multi-pass membrane protein</topology>
    </subcellularLocation>
</comment>
<feature type="domain" description="EamA" evidence="6">
    <location>
        <begin position="13"/>
        <end position="80"/>
    </location>
</feature>
<evidence type="ECO:0000256" key="3">
    <source>
        <dbReference type="ARBA" id="ARBA00022989"/>
    </source>
</evidence>
<dbReference type="InterPro" id="IPR037185">
    <property type="entry name" value="EmrE-like"/>
</dbReference>
<keyword evidence="2 5" id="KW-0812">Transmembrane</keyword>
<name>A0A160TRF5_9ZZZZ</name>
<dbReference type="InterPro" id="IPR000620">
    <property type="entry name" value="EamA_dom"/>
</dbReference>
<dbReference type="SUPFAM" id="SSF103481">
    <property type="entry name" value="Multidrug resistance efflux transporter EmrE"/>
    <property type="match status" value="2"/>
</dbReference>
<feature type="transmembrane region" description="Helical" evidence="5">
    <location>
        <begin position="148"/>
        <end position="165"/>
    </location>
</feature>
<gene>
    <name evidence="7" type="ORF">MGWOODY_XGa2661</name>
</gene>
<dbReference type="AlphaFoldDB" id="A0A160TRF5"/>
<protein>
    <submittedName>
        <fullName evidence="7">Integral membrane protein</fullName>
    </submittedName>
</protein>
<keyword evidence="3 5" id="KW-1133">Transmembrane helix</keyword>
<feature type="transmembrane region" description="Helical" evidence="5">
    <location>
        <begin position="38"/>
        <end position="57"/>
    </location>
</feature>
<evidence type="ECO:0000256" key="4">
    <source>
        <dbReference type="ARBA" id="ARBA00023136"/>
    </source>
</evidence>
<dbReference type="PANTHER" id="PTHR22911">
    <property type="entry name" value="ACYL-MALONYL CONDENSING ENZYME-RELATED"/>
    <property type="match status" value="1"/>
</dbReference>
<feature type="transmembrane region" description="Helical" evidence="5">
    <location>
        <begin position="120"/>
        <end position="142"/>
    </location>
</feature>
<dbReference type="Pfam" id="PF00892">
    <property type="entry name" value="EamA"/>
    <property type="match status" value="2"/>
</dbReference>
<proteinExistence type="predicted"/>
<feature type="transmembrane region" description="Helical" evidence="5">
    <location>
        <begin position="66"/>
        <end position="84"/>
    </location>
</feature>
<evidence type="ECO:0000256" key="1">
    <source>
        <dbReference type="ARBA" id="ARBA00004141"/>
    </source>
</evidence>
<dbReference type="Gene3D" id="1.10.3730.20">
    <property type="match status" value="1"/>
</dbReference>
<dbReference type="EMBL" id="CZRL01000049">
    <property type="protein sequence ID" value="CUS50975.1"/>
    <property type="molecule type" value="Genomic_DNA"/>
</dbReference>
<evidence type="ECO:0000313" key="7">
    <source>
        <dbReference type="EMBL" id="CUS50975.1"/>
    </source>
</evidence>
<feature type="transmembrane region" description="Helical" evidence="5">
    <location>
        <begin position="202"/>
        <end position="220"/>
    </location>
</feature>
<reference evidence="7" key="1">
    <citation type="submission" date="2015-10" db="EMBL/GenBank/DDBJ databases">
        <authorList>
            <person name="Gilbert D.G."/>
        </authorList>
    </citation>
    <scope>NUCLEOTIDE SEQUENCE</scope>
</reference>
<feature type="transmembrane region" description="Helical" evidence="5">
    <location>
        <begin position="174"/>
        <end position="196"/>
    </location>
</feature>
<evidence type="ECO:0000256" key="5">
    <source>
        <dbReference type="SAM" id="Phobius"/>
    </source>
</evidence>
<dbReference type="GO" id="GO:0016020">
    <property type="term" value="C:membrane"/>
    <property type="evidence" value="ECO:0007669"/>
    <property type="project" value="UniProtKB-SubCell"/>
</dbReference>
<feature type="domain" description="EamA" evidence="6">
    <location>
        <begin position="89"/>
        <end position="218"/>
    </location>
</feature>
<organism evidence="7">
    <name type="scientific">hydrothermal vent metagenome</name>
    <dbReference type="NCBI Taxonomy" id="652676"/>
    <lineage>
        <taxon>unclassified sequences</taxon>
        <taxon>metagenomes</taxon>
        <taxon>ecological metagenomes</taxon>
    </lineage>
</organism>
<accession>A0A160TRF5</accession>
<evidence type="ECO:0000256" key="2">
    <source>
        <dbReference type="ARBA" id="ARBA00022692"/>
    </source>
</evidence>
<feature type="transmembrane region" description="Helical" evidence="5">
    <location>
        <begin position="12"/>
        <end position="32"/>
    </location>
</feature>
<keyword evidence="4 5" id="KW-0472">Membrane</keyword>